<dbReference type="InterPro" id="IPR003016">
    <property type="entry name" value="2-oxoA_DH_lipoyl-BS"/>
</dbReference>
<comment type="cofactor">
    <cofactor evidence="3">
        <name>(R)-lipoate</name>
        <dbReference type="ChEBI" id="CHEBI:83088"/>
    </cofactor>
    <text evidence="3">Binds 1 lipoyl cofactor covalently.</text>
</comment>
<dbReference type="CDD" id="cd06848">
    <property type="entry name" value="GCS_H"/>
    <property type="match status" value="1"/>
</dbReference>
<dbReference type="InterPro" id="IPR002930">
    <property type="entry name" value="GCV_H"/>
</dbReference>
<proteinExistence type="inferred from homology"/>
<evidence type="ECO:0000259" key="4">
    <source>
        <dbReference type="PROSITE" id="PS50968"/>
    </source>
</evidence>
<dbReference type="GO" id="GO:0019464">
    <property type="term" value="P:glycine decarboxylation via glycine cleavage system"/>
    <property type="evidence" value="ECO:0007669"/>
    <property type="project" value="UniProtKB-UniRule"/>
</dbReference>
<dbReference type="PROSITE" id="PS00189">
    <property type="entry name" value="LIPOYL"/>
    <property type="match status" value="1"/>
</dbReference>
<dbReference type="InterPro" id="IPR011053">
    <property type="entry name" value="Single_hybrid_motif"/>
</dbReference>
<reference evidence="5 6" key="1">
    <citation type="submission" date="2018-05" db="EMBL/GenBank/DDBJ databases">
        <title>Complete Genome Sequences of Extremely Thermoacidophilic, Metal-Mobilizing Type-Strain Members of the Archaeal Family Sulfolobaceae: Acidianus brierleyi DSM-1651T, Acidianus sulfidivorans DSM-18786T, Metallosphaera hakonensis DSM-7519T, and Metallosphaera prunae DSM-10039T.</title>
        <authorList>
            <person name="Counts J.A."/>
            <person name="Kelly R.M."/>
        </authorList>
    </citation>
    <scope>NUCLEOTIDE SEQUENCE [LARGE SCALE GENOMIC DNA]</scope>
    <source>
        <strain evidence="5 6">DSM 1651</strain>
    </source>
</reference>
<dbReference type="SUPFAM" id="SSF51230">
    <property type="entry name" value="Single hybrid motif"/>
    <property type="match status" value="1"/>
</dbReference>
<name>A0A2U9IH47_9CREN</name>
<accession>A0A2U9IH47</accession>
<sequence>MNISGFEFPEDLLYDDEKHVWVKKEGEEIKVGITSLGQYMAGKIFQVSTKEEGEDVTPRSNIFSVESAKWIGKFRLPIKGKIVGINKEVIDNPGLINEKPYEAWIVKIKVEKFTENLKTLDEVIDKFKAEAEKVAR</sequence>
<comment type="function">
    <text evidence="3">The glycine cleavage system catalyzes the degradation of glycine. The H protein shuttles the methylamine group of glycine from the P protein to the T protein.</text>
</comment>
<gene>
    <name evidence="3" type="primary">gcvH</name>
    <name evidence="5" type="ORF">DFR85_12780</name>
</gene>
<dbReference type="PANTHER" id="PTHR11715">
    <property type="entry name" value="GLYCINE CLEAVAGE SYSTEM H PROTEIN"/>
    <property type="match status" value="1"/>
</dbReference>
<feature type="modified residue" description="N6-lipoyllysine" evidence="3">
    <location>
        <position position="69"/>
    </location>
</feature>
<dbReference type="RefSeq" id="WP_110271219.1">
    <property type="nucleotide sequence ID" value="NZ_CP029289.2"/>
</dbReference>
<dbReference type="PROSITE" id="PS50968">
    <property type="entry name" value="BIOTINYL_LIPOYL"/>
    <property type="match status" value="1"/>
</dbReference>
<dbReference type="GeneID" id="36833046"/>
<comment type="similarity">
    <text evidence="1 3">Belongs to the GcvH family.</text>
</comment>
<dbReference type="AlphaFoldDB" id="A0A2U9IH47"/>
<dbReference type="InterPro" id="IPR000089">
    <property type="entry name" value="Biotin_lipoyl"/>
</dbReference>
<dbReference type="InterPro" id="IPR033753">
    <property type="entry name" value="GCV_H/Fam206"/>
</dbReference>
<protein>
    <recommendedName>
        <fullName evidence="3">Probable glycine cleavage system H protein</fullName>
    </recommendedName>
</protein>
<dbReference type="Proteomes" id="UP000248044">
    <property type="component" value="Chromosome"/>
</dbReference>
<dbReference type="Gene3D" id="2.40.50.100">
    <property type="match status" value="1"/>
</dbReference>
<dbReference type="GO" id="GO:0009249">
    <property type="term" value="P:protein lipoylation"/>
    <property type="evidence" value="ECO:0007669"/>
    <property type="project" value="TreeGrafter"/>
</dbReference>
<dbReference type="EMBL" id="CP029289">
    <property type="protein sequence ID" value="AWR95339.1"/>
    <property type="molecule type" value="Genomic_DNA"/>
</dbReference>
<keyword evidence="6" id="KW-1185">Reference proteome</keyword>
<dbReference type="Pfam" id="PF01597">
    <property type="entry name" value="GCV_H"/>
    <property type="match status" value="1"/>
</dbReference>
<evidence type="ECO:0000313" key="6">
    <source>
        <dbReference type="Proteomes" id="UP000248044"/>
    </source>
</evidence>
<comment type="subunit">
    <text evidence="3">The glycine cleavage system is composed of four proteins: P, T, L and H.</text>
</comment>
<feature type="domain" description="Lipoyl-binding" evidence="4">
    <location>
        <begin position="28"/>
        <end position="109"/>
    </location>
</feature>
<dbReference type="OrthoDB" id="9810at2157"/>
<evidence type="ECO:0000313" key="5">
    <source>
        <dbReference type="EMBL" id="AWR95339.1"/>
    </source>
</evidence>
<dbReference type="KEGG" id="abri:DFR85_12780"/>
<evidence type="ECO:0000256" key="3">
    <source>
        <dbReference type="HAMAP-Rule" id="MF_00272"/>
    </source>
</evidence>
<evidence type="ECO:0000256" key="1">
    <source>
        <dbReference type="ARBA" id="ARBA00009249"/>
    </source>
</evidence>
<dbReference type="PANTHER" id="PTHR11715:SF3">
    <property type="entry name" value="GLYCINE CLEAVAGE SYSTEM H PROTEIN-RELATED"/>
    <property type="match status" value="1"/>
</dbReference>
<evidence type="ECO:0000256" key="2">
    <source>
        <dbReference type="ARBA" id="ARBA00022823"/>
    </source>
</evidence>
<organism evidence="5 6">
    <name type="scientific">Acidianus brierleyi</name>
    <dbReference type="NCBI Taxonomy" id="41673"/>
    <lineage>
        <taxon>Archaea</taxon>
        <taxon>Thermoproteota</taxon>
        <taxon>Thermoprotei</taxon>
        <taxon>Sulfolobales</taxon>
        <taxon>Sulfolobaceae</taxon>
        <taxon>Acidianus</taxon>
    </lineage>
</organism>
<dbReference type="GO" id="GO:0005960">
    <property type="term" value="C:glycine cleavage complex"/>
    <property type="evidence" value="ECO:0007669"/>
    <property type="project" value="InterPro"/>
</dbReference>
<dbReference type="GO" id="GO:0005737">
    <property type="term" value="C:cytoplasm"/>
    <property type="evidence" value="ECO:0007669"/>
    <property type="project" value="TreeGrafter"/>
</dbReference>
<dbReference type="HAMAP" id="MF_00272">
    <property type="entry name" value="GcvH"/>
    <property type="match status" value="1"/>
</dbReference>
<keyword evidence="2 3" id="KW-0450">Lipoyl</keyword>